<keyword evidence="2 4" id="KW-0808">Transferase</keyword>
<dbReference type="Proteomes" id="UP000198668">
    <property type="component" value="Unassembled WGS sequence"/>
</dbReference>
<organism evidence="4 5">
    <name type="scientific">Pisciglobus halotolerans</name>
    <dbReference type="NCBI Taxonomy" id="745365"/>
    <lineage>
        <taxon>Bacteria</taxon>
        <taxon>Bacillati</taxon>
        <taxon>Bacillota</taxon>
        <taxon>Bacilli</taxon>
        <taxon>Lactobacillales</taxon>
        <taxon>Carnobacteriaceae</taxon>
    </lineage>
</organism>
<dbReference type="SUPFAM" id="SSF53335">
    <property type="entry name" value="S-adenosyl-L-methionine-dependent methyltransferases"/>
    <property type="match status" value="1"/>
</dbReference>
<dbReference type="Pfam" id="PF05175">
    <property type="entry name" value="MTS"/>
    <property type="match status" value="1"/>
</dbReference>
<dbReference type="InterPro" id="IPR029063">
    <property type="entry name" value="SAM-dependent_MTases_sf"/>
</dbReference>
<dbReference type="RefSeq" id="WP_092091258.1">
    <property type="nucleotide sequence ID" value="NZ_FOQE01000004.1"/>
</dbReference>
<dbReference type="PANTHER" id="PTHR47816">
    <property type="entry name" value="RIBOSOMAL RNA SMALL SUBUNIT METHYLTRANSFERASE C"/>
    <property type="match status" value="1"/>
</dbReference>
<dbReference type="GO" id="GO:0008757">
    <property type="term" value="F:S-adenosylmethionine-dependent methyltransferase activity"/>
    <property type="evidence" value="ECO:0007669"/>
    <property type="project" value="InterPro"/>
</dbReference>
<protein>
    <submittedName>
        <fullName evidence="4">16S rRNA m(2)G 1207 methyltransferase</fullName>
    </submittedName>
</protein>
<gene>
    <name evidence="4" type="ORF">SAMN04489868_10452</name>
</gene>
<proteinExistence type="predicted"/>
<dbReference type="OrthoDB" id="9764961at2"/>
<evidence type="ECO:0000256" key="1">
    <source>
        <dbReference type="ARBA" id="ARBA00022603"/>
    </source>
</evidence>
<dbReference type="InterPro" id="IPR046977">
    <property type="entry name" value="RsmC/RlmG"/>
</dbReference>
<keyword evidence="5" id="KW-1185">Reference proteome</keyword>
<keyword evidence="1 4" id="KW-0489">Methyltransferase</keyword>
<dbReference type="PANTHER" id="PTHR47816:SF4">
    <property type="entry name" value="RIBOSOMAL RNA SMALL SUBUNIT METHYLTRANSFERASE C"/>
    <property type="match status" value="1"/>
</dbReference>
<sequence>MADHYYTNKPHAESDESTWTYTLLGQTFRFTSDTGVFSKRTIDFGSRLLIETMDFSSLPSGNLLDVGCGYGPIGLAFAKTEPAREVEMVDVNERAVALARKNAAQNEINNVNIHVSNIYEAVEGKKLAAVVSNPPIRAGKKVVHEILTGSYPLLAESGVLVIVIQKKQGAPSAQKKMAETFGNVEIVEKDKGYWILKSVKITGCEETRLENED</sequence>
<dbReference type="AlphaFoldDB" id="A0A1I3B6H7"/>
<evidence type="ECO:0000313" key="4">
    <source>
        <dbReference type="EMBL" id="SFH57888.1"/>
    </source>
</evidence>
<name>A0A1I3B6H7_9LACT</name>
<evidence type="ECO:0000259" key="3">
    <source>
        <dbReference type="Pfam" id="PF05175"/>
    </source>
</evidence>
<dbReference type="EMBL" id="FOQE01000004">
    <property type="protein sequence ID" value="SFH57888.1"/>
    <property type="molecule type" value="Genomic_DNA"/>
</dbReference>
<dbReference type="InterPro" id="IPR007848">
    <property type="entry name" value="Small_mtfrase_dom"/>
</dbReference>
<reference evidence="4 5" key="1">
    <citation type="submission" date="2016-10" db="EMBL/GenBank/DDBJ databases">
        <authorList>
            <person name="de Groot N.N."/>
        </authorList>
    </citation>
    <scope>NUCLEOTIDE SEQUENCE [LARGE SCALE GENOMIC DNA]</scope>
    <source>
        <strain evidence="4 5">DSM 27630</strain>
    </source>
</reference>
<dbReference type="CDD" id="cd02440">
    <property type="entry name" value="AdoMet_MTases"/>
    <property type="match status" value="1"/>
</dbReference>
<evidence type="ECO:0000313" key="5">
    <source>
        <dbReference type="Proteomes" id="UP000198668"/>
    </source>
</evidence>
<evidence type="ECO:0000256" key="2">
    <source>
        <dbReference type="ARBA" id="ARBA00022679"/>
    </source>
</evidence>
<accession>A0A1I3B6H7</accession>
<dbReference type="Gene3D" id="3.40.50.150">
    <property type="entry name" value="Vaccinia Virus protein VP39"/>
    <property type="match status" value="1"/>
</dbReference>
<dbReference type="GO" id="GO:0032259">
    <property type="term" value="P:methylation"/>
    <property type="evidence" value="ECO:0007669"/>
    <property type="project" value="UniProtKB-KW"/>
</dbReference>
<feature type="domain" description="Methyltransferase small" evidence="3">
    <location>
        <begin position="28"/>
        <end position="197"/>
    </location>
</feature>